<accession>A7IKC8</accession>
<gene>
    <name evidence="1" type="ordered locus">Xaut_3242</name>
</gene>
<reference evidence="1 2" key="1">
    <citation type="submission" date="2007-07" db="EMBL/GenBank/DDBJ databases">
        <title>Complete sequence of chromosome of Xanthobacter autotrophicus Py2.</title>
        <authorList>
            <consortium name="US DOE Joint Genome Institute"/>
            <person name="Copeland A."/>
            <person name="Lucas S."/>
            <person name="Lapidus A."/>
            <person name="Barry K."/>
            <person name="Glavina del Rio T."/>
            <person name="Hammon N."/>
            <person name="Israni S."/>
            <person name="Dalin E."/>
            <person name="Tice H."/>
            <person name="Pitluck S."/>
            <person name="Sims D."/>
            <person name="Brettin T."/>
            <person name="Bruce D."/>
            <person name="Detter J.C."/>
            <person name="Han C."/>
            <person name="Tapia R."/>
            <person name="Brainard J."/>
            <person name="Schmutz J."/>
            <person name="Larimer F."/>
            <person name="Land M."/>
            <person name="Hauser L."/>
            <person name="Kyrpides N."/>
            <person name="Kim E."/>
            <person name="Ensigns S.A."/>
            <person name="Richardson P."/>
        </authorList>
    </citation>
    <scope>NUCLEOTIDE SEQUENCE [LARGE SCALE GENOMIC DNA]</scope>
    <source>
        <strain evidence="2">ATCC BAA-1158 / Py2</strain>
    </source>
</reference>
<dbReference type="eggNOG" id="ENOG503003V">
    <property type="taxonomic scope" value="Bacteria"/>
</dbReference>
<keyword evidence="2" id="KW-1185">Reference proteome</keyword>
<name>A7IKC8_XANP2</name>
<dbReference type="KEGG" id="xau:Xaut_3242"/>
<dbReference type="AlphaFoldDB" id="A7IKC8"/>
<dbReference type="Proteomes" id="UP000002417">
    <property type="component" value="Chromosome"/>
</dbReference>
<organism evidence="1 2">
    <name type="scientific">Xanthobacter autotrophicus (strain ATCC BAA-1158 / Py2)</name>
    <dbReference type="NCBI Taxonomy" id="78245"/>
    <lineage>
        <taxon>Bacteria</taxon>
        <taxon>Pseudomonadati</taxon>
        <taxon>Pseudomonadota</taxon>
        <taxon>Alphaproteobacteria</taxon>
        <taxon>Hyphomicrobiales</taxon>
        <taxon>Xanthobacteraceae</taxon>
        <taxon>Xanthobacter</taxon>
    </lineage>
</organism>
<protein>
    <submittedName>
        <fullName evidence="1">Uncharacterized protein</fullName>
    </submittedName>
</protein>
<dbReference type="EMBL" id="CP000781">
    <property type="protein sequence ID" value="ABS68471.1"/>
    <property type="molecule type" value="Genomic_DNA"/>
</dbReference>
<evidence type="ECO:0000313" key="2">
    <source>
        <dbReference type="Proteomes" id="UP000002417"/>
    </source>
</evidence>
<dbReference type="HOGENOM" id="CLU_2025830_0_0_5"/>
<dbReference type="STRING" id="78245.Xaut_3242"/>
<proteinExistence type="predicted"/>
<sequence length="122" mass="12967">MANRVTCPPRRLLRARCRLYTRGESRSRAVRARHTLPRNPPMTQDDIAARVSADNGITLTETEARAVAALAGDLNARVAAGAGQRLAFDAAPWSFATLCAEIAAGLTTSQKTSEETNSGAGE</sequence>
<evidence type="ECO:0000313" key="1">
    <source>
        <dbReference type="EMBL" id="ABS68471.1"/>
    </source>
</evidence>